<keyword evidence="8" id="KW-0653">Protein transport</keyword>
<evidence type="ECO:0000259" key="15">
    <source>
        <dbReference type="SMART" id="SM00382"/>
    </source>
</evidence>
<keyword evidence="17" id="KW-0966">Cell projection</keyword>
<dbReference type="SUPFAM" id="SSF52540">
    <property type="entry name" value="P-loop containing nucleoside triphosphate hydrolases"/>
    <property type="match status" value="1"/>
</dbReference>
<keyword evidence="9" id="KW-0342">GTP-binding</keyword>
<dbReference type="GO" id="GO:0005525">
    <property type="term" value="F:GTP binding"/>
    <property type="evidence" value="ECO:0007669"/>
    <property type="project" value="UniProtKB-UniRule"/>
</dbReference>
<dbReference type="GO" id="GO:0044781">
    <property type="term" value="P:bacterial-type flagellum organization"/>
    <property type="evidence" value="ECO:0007669"/>
    <property type="project" value="UniProtKB-UniRule"/>
</dbReference>
<dbReference type="InterPro" id="IPR003593">
    <property type="entry name" value="AAA+_ATPase"/>
</dbReference>
<evidence type="ECO:0000256" key="11">
    <source>
        <dbReference type="ARBA" id="ARBA00023225"/>
    </source>
</evidence>
<dbReference type="SMART" id="SM00382">
    <property type="entry name" value="AAA"/>
    <property type="match status" value="1"/>
</dbReference>
<feature type="domain" description="AAA+ ATPase" evidence="15">
    <location>
        <begin position="213"/>
        <end position="360"/>
    </location>
</feature>
<dbReference type="InterPro" id="IPR047040">
    <property type="entry name" value="FlhF__GTPase_dom"/>
</dbReference>
<evidence type="ECO:0000313" key="17">
    <source>
        <dbReference type="EMBL" id="MBD2845270.1"/>
    </source>
</evidence>
<comment type="caution">
    <text evidence="17">The sequence shown here is derived from an EMBL/GenBank/DDBJ whole genome shotgun (WGS) entry which is preliminary data.</text>
</comment>
<evidence type="ECO:0000256" key="1">
    <source>
        <dbReference type="ARBA" id="ARBA00004413"/>
    </source>
</evidence>
<dbReference type="CDD" id="cd17873">
    <property type="entry name" value="FlhF"/>
    <property type="match status" value="1"/>
</dbReference>
<keyword evidence="17" id="KW-0969">Cilium</keyword>
<evidence type="ECO:0000256" key="14">
    <source>
        <dbReference type="SAM" id="MobiDB-lite"/>
    </source>
</evidence>
<evidence type="ECO:0000313" key="18">
    <source>
        <dbReference type="Proteomes" id="UP000621560"/>
    </source>
</evidence>
<keyword evidence="18" id="KW-1185">Reference proteome</keyword>
<dbReference type="Proteomes" id="UP000621560">
    <property type="component" value="Unassembled WGS sequence"/>
</dbReference>
<evidence type="ECO:0000256" key="4">
    <source>
        <dbReference type="ARBA" id="ARBA00022448"/>
    </source>
</evidence>
<dbReference type="GO" id="GO:0005886">
    <property type="term" value="C:plasma membrane"/>
    <property type="evidence" value="ECO:0007669"/>
    <property type="project" value="UniProtKB-SubCell"/>
</dbReference>
<dbReference type="PANTHER" id="PTHR43134">
    <property type="entry name" value="SIGNAL RECOGNITION PARTICLE RECEPTOR SUBUNIT ALPHA"/>
    <property type="match status" value="1"/>
</dbReference>
<dbReference type="Gene3D" id="3.40.50.300">
    <property type="entry name" value="P-loop containing nucleotide triphosphate hydrolases"/>
    <property type="match status" value="1"/>
</dbReference>
<evidence type="ECO:0000256" key="8">
    <source>
        <dbReference type="ARBA" id="ARBA00022927"/>
    </source>
</evidence>
<name>A0A927BT37_9BACL</name>
<evidence type="ECO:0000256" key="2">
    <source>
        <dbReference type="ARBA" id="ARBA00008531"/>
    </source>
</evidence>
<dbReference type="InterPro" id="IPR027417">
    <property type="entry name" value="P-loop_NTPase"/>
</dbReference>
<accession>A0A927BT37</accession>
<dbReference type="EMBL" id="JACXIZ010000014">
    <property type="protein sequence ID" value="MBD2845270.1"/>
    <property type="molecule type" value="Genomic_DNA"/>
</dbReference>
<dbReference type="GO" id="GO:0005047">
    <property type="term" value="F:signal recognition particle binding"/>
    <property type="evidence" value="ECO:0007669"/>
    <property type="project" value="TreeGrafter"/>
</dbReference>
<protein>
    <recommendedName>
        <fullName evidence="3 13">Flagellar biosynthesis protein FlhF</fullName>
    </recommendedName>
</protein>
<evidence type="ECO:0000256" key="10">
    <source>
        <dbReference type="ARBA" id="ARBA00023136"/>
    </source>
</evidence>
<evidence type="ECO:0000256" key="3">
    <source>
        <dbReference type="ARBA" id="ARBA00014919"/>
    </source>
</evidence>
<evidence type="ECO:0000256" key="9">
    <source>
        <dbReference type="ARBA" id="ARBA00023134"/>
    </source>
</evidence>
<reference evidence="17" key="1">
    <citation type="submission" date="2020-09" db="EMBL/GenBank/DDBJ databases">
        <title>A novel bacterium of genus Paenibacillus, isolated from South China Sea.</title>
        <authorList>
            <person name="Huang H."/>
            <person name="Mo K."/>
            <person name="Hu Y."/>
        </authorList>
    </citation>
    <scope>NUCLEOTIDE SEQUENCE</scope>
    <source>
        <strain evidence="17">IB182496</strain>
    </source>
</reference>
<organism evidence="17 18">
    <name type="scientific">Paenibacillus sabuli</name>
    <dbReference type="NCBI Taxonomy" id="2772509"/>
    <lineage>
        <taxon>Bacteria</taxon>
        <taxon>Bacillati</taxon>
        <taxon>Bacillota</taxon>
        <taxon>Bacilli</taxon>
        <taxon>Bacillales</taxon>
        <taxon>Paenibacillaceae</taxon>
        <taxon>Paenibacillus</taxon>
    </lineage>
</organism>
<evidence type="ECO:0000259" key="16">
    <source>
        <dbReference type="SMART" id="SM00962"/>
    </source>
</evidence>
<evidence type="ECO:0000256" key="13">
    <source>
        <dbReference type="NCBIfam" id="TIGR03499"/>
    </source>
</evidence>
<sequence>MKVKRYVVQAVPDALPLIRNELGKNAVILTTKEIRVGGFLGMFRKRRMEVLAASEEEERPVKPRPQTLSVGREAAKPAAQELLLALQADAETGQALPPVAAAKAQPAAGTHPTAPDSGAGQQKQLMDEIRQMKQMVEKLSRFHSEEYDGAALLLRERLAAQELEEEWIVKLLEAVTQDERYAAGGNAAELWALAANHLRGWLAPLCGEPSAPSARVVYFVGPTGVGKTTTVAKLAAEQKLKHRRNVGFITSDTYRIAAVDQLRTYATILDVPLEVVFSPAELSRAFKQLESCEMIFMDTAGRNFRNELYVSEVNALLQANDDSETFLVLSLTGRTRDMSVVADHFAKYGVGKVIFTKRDETDAVGAIANIMLRHPYQTAYIGFGQNVPDDIEAFDLERYLKTLLGDPSDA</sequence>
<dbReference type="SMART" id="SM00962">
    <property type="entry name" value="SRP54"/>
    <property type="match status" value="1"/>
</dbReference>
<dbReference type="PANTHER" id="PTHR43134:SF3">
    <property type="entry name" value="FLAGELLAR BIOSYNTHESIS PROTEIN FLHF"/>
    <property type="match status" value="1"/>
</dbReference>
<dbReference type="InterPro" id="IPR020006">
    <property type="entry name" value="FlhF"/>
</dbReference>
<dbReference type="RefSeq" id="WP_190916699.1">
    <property type="nucleotide sequence ID" value="NZ_JACXIZ010000014.1"/>
</dbReference>
<evidence type="ECO:0000256" key="5">
    <source>
        <dbReference type="ARBA" id="ARBA00022475"/>
    </source>
</evidence>
<keyword evidence="6" id="KW-0547">Nucleotide-binding</keyword>
<dbReference type="GO" id="GO:0003924">
    <property type="term" value="F:GTPase activity"/>
    <property type="evidence" value="ECO:0007669"/>
    <property type="project" value="UniProtKB-UniRule"/>
</dbReference>
<evidence type="ECO:0000256" key="6">
    <source>
        <dbReference type="ARBA" id="ARBA00022741"/>
    </source>
</evidence>
<keyword evidence="17" id="KW-0282">Flagellum</keyword>
<dbReference type="GO" id="GO:0015031">
    <property type="term" value="P:protein transport"/>
    <property type="evidence" value="ECO:0007669"/>
    <property type="project" value="UniProtKB-KW"/>
</dbReference>
<proteinExistence type="inferred from homology"/>
<evidence type="ECO:0000256" key="7">
    <source>
        <dbReference type="ARBA" id="ARBA00022795"/>
    </source>
</evidence>
<comment type="similarity">
    <text evidence="2">Belongs to the GTP-binding SRP family.</text>
</comment>
<evidence type="ECO:0000256" key="12">
    <source>
        <dbReference type="ARBA" id="ARBA00025337"/>
    </source>
</evidence>
<dbReference type="GO" id="GO:0006614">
    <property type="term" value="P:SRP-dependent cotranslational protein targeting to membrane"/>
    <property type="evidence" value="ECO:0007669"/>
    <property type="project" value="UniProtKB-UniRule"/>
</dbReference>
<feature type="compositionally biased region" description="Low complexity" evidence="14">
    <location>
        <begin position="99"/>
        <end position="108"/>
    </location>
</feature>
<feature type="region of interest" description="Disordered" evidence="14">
    <location>
        <begin position="99"/>
        <end position="123"/>
    </location>
</feature>
<keyword evidence="4" id="KW-0813">Transport</keyword>
<dbReference type="AlphaFoldDB" id="A0A927BT37"/>
<dbReference type="NCBIfam" id="TIGR03499">
    <property type="entry name" value="FlhF"/>
    <property type="match status" value="1"/>
</dbReference>
<dbReference type="InterPro" id="IPR000897">
    <property type="entry name" value="SRP54_GTPase_dom"/>
</dbReference>
<gene>
    <name evidence="17" type="primary">flhF</name>
    <name evidence="17" type="ORF">IDH44_08710</name>
</gene>
<keyword evidence="11" id="KW-1006">Bacterial flagellum protein export</keyword>
<dbReference type="Pfam" id="PF00448">
    <property type="entry name" value="SRP54"/>
    <property type="match status" value="1"/>
</dbReference>
<comment type="function">
    <text evidence="12">Necessary for flagellar biosynthesis. May be involved in translocation of the flagellum.</text>
</comment>
<keyword evidence="7" id="KW-1005">Bacterial flagellum biogenesis</keyword>
<keyword evidence="10" id="KW-0472">Membrane</keyword>
<feature type="domain" description="SRP54-type proteins GTP-binding" evidence="16">
    <location>
        <begin position="214"/>
        <end position="405"/>
    </location>
</feature>
<comment type="subcellular location">
    <subcellularLocation>
        <location evidence="1">Cell membrane</location>
        <topology evidence="1">Peripheral membrane protein</topology>
        <orientation evidence="1">Cytoplasmic side</orientation>
    </subcellularLocation>
</comment>
<dbReference type="Gene3D" id="1.20.120.1380">
    <property type="entry name" value="Flagellar FlhF biosynthesis protein, N domain"/>
    <property type="match status" value="1"/>
</dbReference>
<keyword evidence="5" id="KW-1003">Cell membrane</keyword>
<dbReference type="FunFam" id="3.40.50.300:FF:000695">
    <property type="entry name" value="Flagellar biosynthesis regulator FlhF"/>
    <property type="match status" value="1"/>
</dbReference>